<evidence type="ECO:0000313" key="2">
    <source>
        <dbReference type="Proteomes" id="UP000239415"/>
    </source>
</evidence>
<gene>
    <name evidence="1" type="ORF">CLV67_103372</name>
</gene>
<organism evidence="1 2">
    <name type="scientific">Actinoplanes italicus</name>
    <dbReference type="NCBI Taxonomy" id="113567"/>
    <lineage>
        <taxon>Bacteria</taxon>
        <taxon>Bacillati</taxon>
        <taxon>Actinomycetota</taxon>
        <taxon>Actinomycetes</taxon>
        <taxon>Micromonosporales</taxon>
        <taxon>Micromonosporaceae</taxon>
        <taxon>Actinoplanes</taxon>
    </lineage>
</organism>
<accession>A0A2T0KJC6</accession>
<protein>
    <submittedName>
        <fullName evidence="1">Uncharacterized protein</fullName>
    </submittedName>
</protein>
<reference evidence="1 2" key="1">
    <citation type="submission" date="2018-03" db="EMBL/GenBank/DDBJ databases">
        <title>Genomic Encyclopedia of Archaeal and Bacterial Type Strains, Phase II (KMG-II): from individual species to whole genera.</title>
        <authorList>
            <person name="Goeker M."/>
        </authorList>
    </citation>
    <scope>NUCLEOTIDE SEQUENCE [LARGE SCALE GENOMIC DNA]</scope>
    <source>
        <strain evidence="1 2">DSM 43146</strain>
    </source>
</reference>
<name>A0A2T0KJC6_9ACTN</name>
<sequence>MTQPIAQVIVYFSFGHGQTDPTTGKHLLDHYVTIVGPSYEACRAAMFASKYGDRWAFDYIAGEPQAEQWIPRWIEHERIVLPADAQGDPACSPECEAQDADRPHLFDCPVRRAAETS</sequence>
<dbReference type="AlphaFoldDB" id="A0A2T0KJC6"/>
<dbReference type="Proteomes" id="UP000239415">
    <property type="component" value="Unassembled WGS sequence"/>
</dbReference>
<evidence type="ECO:0000313" key="1">
    <source>
        <dbReference type="EMBL" id="PRX23623.1"/>
    </source>
</evidence>
<comment type="caution">
    <text evidence="1">The sequence shown here is derived from an EMBL/GenBank/DDBJ whole genome shotgun (WGS) entry which is preliminary data.</text>
</comment>
<proteinExistence type="predicted"/>
<keyword evidence="2" id="KW-1185">Reference proteome</keyword>
<dbReference type="RefSeq" id="WP_106316792.1">
    <property type="nucleotide sequence ID" value="NZ_BOMO01000042.1"/>
</dbReference>
<dbReference type="OrthoDB" id="3530961at2"/>
<dbReference type="EMBL" id="PVMZ01000003">
    <property type="protein sequence ID" value="PRX23623.1"/>
    <property type="molecule type" value="Genomic_DNA"/>
</dbReference>